<sequence length="133" mass="14116">MAGAGPFLLGAVLCLACVLLLMRLGTVARRRRHWPRAVATVRRLRERSDSDGTRTTVVYRFEDADGNRHLRTSLVLVRAPRPGSTMPVVYNPDEPSEHEIVSRAANIGTVLAAVATGAGGVGLFVVGITGGLG</sequence>
<dbReference type="Proteomes" id="UP000467240">
    <property type="component" value="Unassembled WGS sequence"/>
</dbReference>
<feature type="transmembrane region" description="Helical" evidence="1">
    <location>
        <begin position="110"/>
        <end position="132"/>
    </location>
</feature>
<feature type="domain" description="DUF3592" evidence="2">
    <location>
        <begin position="39"/>
        <end position="100"/>
    </location>
</feature>
<comment type="caution">
    <text evidence="3">The sequence shown here is derived from an EMBL/GenBank/DDBJ whole genome shotgun (WGS) entry which is preliminary data.</text>
</comment>
<dbReference type="RefSeq" id="WP_158040777.1">
    <property type="nucleotide sequence ID" value="NZ_JACCFV010000001.1"/>
</dbReference>
<dbReference type="OrthoDB" id="4212335at2"/>
<protein>
    <submittedName>
        <fullName evidence="3">DUF3592 domain-containing protein</fullName>
    </submittedName>
</protein>
<name>A0A7J5BRB9_9MICO</name>
<keyword evidence="4" id="KW-1185">Reference proteome</keyword>
<dbReference type="InterPro" id="IPR021994">
    <property type="entry name" value="DUF3592"/>
</dbReference>
<organism evidence="3 4">
    <name type="scientific">Pseudoclavibacter chungangensis</name>
    <dbReference type="NCBI Taxonomy" id="587635"/>
    <lineage>
        <taxon>Bacteria</taxon>
        <taxon>Bacillati</taxon>
        <taxon>Actinomycetota</taxon>
        <taxon>Actinomycetes</taxon>
        <taxon>Micrococcales</taxon>
        <taxon>Microbacteriaceae</taxon>
        <taxon>Pseudoclavibacter</taxon>
    </lineage>
</organism>
<gene>
    <name evidence="3" type="ORF">F8O01_10330</name>
</gene>
<keyword evidence="1" id="KW-0812">Transmembrane</keyword>
<evidence type="ECO:0000313" key="3">
    <source>
        <dbReference type="EMBL" id="KAB1656764.1"/>
    </source>
</evidence>
<proteinExistence type="predicted"/>
<keyword evidence="1" id="KW-1133">Transmembrane helix</keyword>
<dbReference type="AlphaFoldDB" id="A0A7J5BRB9"/>
<dbReference type="EMBL" id="WBJZ01000011">
    <property type="protein sequence ID" value="KAB1656764.1"/>
    <property type="molecule type" value="Genomic_DNA"/>
</dbReference>
<evidence type="ECO:0000259" key="2">
    <source>
        <dbReference type="Pfam" id="PF12158"/>
    </source>
</evidence>
<keyword evidence="1" id="KW-0472">Membrane</keyword>
<reference evidence="3 4" key="1">
    <citation type="submission" date="2019-09" db="EMBL/GenBank/DDBJ databases">
        <title>Phylogeny of genus Pseudoclavibacter and closely related genus.</title>
        <authorList>
            <person name="Li Y."/>
        </authorList>
    </citation>
    <scope>NUCLEOTIDE SEQUENCE [LARGE SCALE GENOMIC DNA]</scope>
    <source>
        <strain evidence="3 4">DSM 23821</strain>
    </source>
</reference>
<evidence type="ECO:0000256" key="1">
    <source>
        <dbReference type="SAM" id="Phobius"/>
    </source>
</evidence>
<dbReference type="Pfam" id="PF12158">
    <property type="entry name" value="DUF3592"/>
    <property type="match status" value="1"/>
</dbReference>
<accession>A0A7J5BRB9</accession>
<feature type="transmembrane region" description="Helical" evidence="1">
    <location>
        <begin position="6"/>
        <end position="26"/>
    </location>
</feature>
<evidence type="ECO:0000313" key="4">
    <source>
        <dbReference type="Proteomes" id="UP000467240"/>
    </source>
</evidence>